<name>A0A0B6X0A2_9BACT</name>
<dbReference type="SUPFAM" id="SSF46785">
    <property type="entry name" value="Winged helix' DNA-binding domain"/>
    <property type="match status" value="1"/>
</dbReference>
<dbReference type="Pfam" id="PF12802">
    <property type="entry name" value="MarR_2"/>
    <property type="match status" value="1"/>
</dbReference>
<dbReference type="EMBL" id="CBXV010000008">
    <property type="protein sequence ID" value="CDM66761.1"/>
    <property type="molecule type" value="Genomic_DNA"/>
</dbReference>
<dbReference type="InterPro" id="IPR039422">
    <property type="entry name" value="MarR/SlyA-like"/>
</dbReference>
<dbReference type="InterPro" id="IPR000835">
    <property type="entry name" value="HTH_MarR-typ"/>
</dbReference>
<dbReference type="InterPro" id="IPR036390">
    <property type="entry name" value="WH_DNA-bd_sf"/>
</dbReference>
<accession>A0A0B6X0A2</accession>
<dbReference type="PANTHER" id="PTHR33164">
    <property type="entry name" value="TRANSCRIPTIONAL REGULATOR, MARR FAMILY"/>
    <property type="match status" value="1"/>
</dbReference>
<organism evidence="2 3">
    <name type="scientific">Pyrinomonas methylaliphatogenes</name>
    <dbReference type="NCBI Taxonomy" id="454194"/>
    <lineage>
        <taxon>Bacteria</taxon>
        <taxon>Pseudomonadati</taxon>
        <taxon>Acidobacteriota</taxon>
        <taxon>Blastocatellia</taxon>
        <taxon>Blastocatellales</taxon>
        <taxon>Pyrinomonadaceae</taxon>
        <taxon>Pyrinomonas</taxon>
    </lineage>
</organism>
<dbReference type="PROSITE" id="PS50995">
    <property type="entry name" value="HTH_MARR_2"/>
    <property type="match status" value="1"/>
</dbReference>
<gene>
    <name evidence="2" type="ORF">PYK22_02795</name>
</gene>
<keyword evidence="3" id="KW-1185">Reference proteome</keyword>
<dbReference type="GO" id="GO:0003700">
    <property type="term" value="F:DNA-binding transcription factor activity"/>
    <property type="evidence" value="ECO:0007669"/>
    <property type="project" value="InterPro"/>
</dbReference>
<dbReference type="AlphaFoldDB" id="A0A0B6X0A2"/>
<dbReference type="Proteomes" id="UP000031518">
    <property type="component" value="Unassembled WGS sequence"/>
</dbReference>
<sequence length="153" mass="17721">MGEALRKRLKQERFESSVQEALLNLLVAANHVRERFNREFARYGITLTQYNVLRILKGVYPKGHSRGEIAQRMIERAPDITRLISRLEERGLVERDSSETDGRLSIARITPKGLALLDEMRPSLDALHRYFAERVSGADQHELSRICEKIYED</sequence>
<dbReference type="SMART" id="SM00347">
    <property type="entry name" value="HTH_MARR"/>
    <property type="match status" value="1"/>
</dbReference>
<evidence type="ECO:0000259" key="1">
    <source>
        <dbReference type="PROSITE" id="PS50995"/>
    </source>
</evidence>
<evidence type="ECO:0000313" key="3">
    <source>
        <dbReference type="Proteomes" id="UP000031518"/>
    </source>
</evidence>
<reference evidence="2 3" key="2">
    <citation type="submission" date="2015-01" db="EMBL/GenBank/DDBJ databases">
        <title>Complete genome sequence of Pyrinomonas methylaliphatogenes type strain K22T.</title>
        <authorList>
            <person name="Lee K.C.Y."/>
            <person name="Power J.F."/>
            <person name="Dunfield P.F."/>
            <person name="Morgan X.C."/>
            <person name="Huttenhower C."/>
            <person name="Stott M.B."/>
        </authorList>
    </citation>
    <scope>NUCLEOTIDE SEQUENCE [LARGE SCALE GENOMIC DNA]</scope>
    <source>
        <strain evidence="2 3">K22</strain>
    </source>
</reference>
<evidence type="ECO:0000313" key="2">
    <source>
        <dbReference type="EMBL" id="CDM66761.1"/>
    </source>
</evidence>
<dbReference type="RefSeq" id="WP_041978205.1">
    <property type="nucleotide sequence ID" value="NZ_CBXV010000008.1"/>
</dbReference>
<proteinExistence type="predicted"/>
<dbReference type="OrthoDB" id="121155at2"/>
<dbReference type="InterPro" id="IPR036388">
    <property type="entry name" value="WH-like_DNA-bd_sf"/>
</dbReference>
<protein>
    <submittedName>
        <fullName evidence="2">Transcriptional regulator</fullName>
    </submittedName>
</protein>
<dbReference type="PANTHER" id="PTHR33164:SF101">
    <property type="entry name" value="TRANSCRIPTIONAL REPRESSOR MPRA"/>
    <property type="match status" value="1"/>
</dbReference>
<dbReference type="Gene3D" id="1.10.10.10">
    <property type="entry name" value="Winged helix-like DNA-binding domain superfamily/Winged helix DNA-binding domain"/>
    <property type="match status" value="1"/>
</dbReference>
<dbReference type="GO" id="GO:0006950">
    <property type="term" value="P:response to stress"/>
    <property type="evidence" value="ECO:0007669"/>
    <property type="project" value="TreeGrafter"/>
</dbReference>
<feature type="domain" description="HTH marR-type" evidence="1">
    <location>
        <begin position="19"/>
        <end position="152"/>
    </location>
</feature>
<reference evidence="2 3" key="1">
    <citation type="submission" date="2013-12" db="EMBL/GenBank/DDBJ databases">
        <authorList>
            <person name="Stott M."/>
        </authorList>
    </citation>
    <scope>NUCLEOTIDE SEQUENCE [LARGE SCALE GENOMIC DNA]</scope>
    <source>
        <strain evidence="2 3">K22</strain>
    </source>
</reference>